<proteinExistence type="predicted"/>
<protein>
    <recommendedName>
        <fullName evidence="3">RNase H type-1 domain-containing protein</fullName>
    </recommendedName>
</protein>
<organism evidence="1 2">
    <name type="scientific">Hibiscus sabdariffa</name>
    <name type="common">roselle</name>
    <dbReference type="NCBI Taxonomy" id="183260"/>
    <lineage>
        <taxon>Eukaryota</taxon>
        <taxon>Viridiplantae</taxon>
        <taxon>Streptophyta</taxon>
        <taxon>Embryophyta</taxon>
        <taxon>Tracheophyta</taxon>
        <taxon>Spermatophyta</taxon>
        <taxon>Magnoliopsida</taxon>
        <taxon>eudicotyledons</taxon>
        <taxon>Gunneridae</taxon>
        <taxon>Pentapetalae</taxon>
        <taxon>rosids</taxon>
        <taxon>malvids</taxon>
        <taxon>Malvales</taxon>
        <taxon>Malvaceae</taxon>
        <taxon>Malvoideae</taxon>
        <taxon>Hibiscus</taxon>
    </lineage>
</organism>
<dbReference type="EMBL" id="JBBPBN010000041">
    <property type="protein sequence ID" value="KAK8998445.1"/>
    <property type="molecule type" value="Genomic_DNA"/>
</dbReference>
<evidence type="ECO:0000313" key="2">
    <source>
        <dbReference type="Proteomes" id="UP001396334"/>
    </source>
</evidence>
<name>A0ABR2QD56_9ROSI</name>
<comment type="caution">
    <text evidence="1">The sequence shown here is derived from an EMBL/GenBank/DDBJ whole genome shotgun (WGS) entry which is preliminary data.</text>
</comment>
<evidence type="ECO:0008006" key="3">
    <source>
        <dbReference type="Google" id="ProtNLM"/>
    </source>
</evidence>
<reference evidence="1 2" key="1">
    <citation type="journal article" date="2024" name="G3 (Bethesda)">
        <title>Genome assembly of Hibiscus sabdariffa L. provides insights into metabolisms of medicinal natural products.</title>
        <authorList>
            <person name="Kim T."/>
        </authorList>
    </citation>
    <scope>NUCLEOTIDE SEQUENCE [LARGE SCALE GENOMIC DNA]</scope>
    <source>
        <strain evidence="1">TK-2024</strain>
        <tissue evidence="1">Old leaves</tissue>
    </source>
</reference>
<sequence>MSEARFWFDSWIPKLGPLIHWKLDMVGANYDLKVSQFVLPNGSWNWIVLRQLLHPHALAHFLDIPTLAIIVGLDRCIWEPGKHGKFSAKTWALQFILASASPSSNPNPFDPTISRWAPAPCGWFTLNTDGAVNTTSSFGSTGGLICDSEGGMVNWL</sequence>
<keyword evidence="2" id="KW-1185">Reference proteome</keyword>
<evidence type="ECO:0000313" key="1">
    <source>
        <dbReference type="EMBL" id="KAK8998445.1"/>
    </source>
</evidence>
<gene>
    <name evidence="1" type="ORF">V6N11_083835</name>
</gene>
<dbReference type="Proteomes" id="UP001396334">
    <property type="component" value="Unassembled WGS sequence"/>
</dbReference>
<accession>A0ABR2QD56</accession>